<evidence type="ECO:0000256" key="1">
    <source>
        <dbReference type="ARBA" id="ARBA00001917"/>
    </source>
</evidence>
<dbReference type="SUPFAM" id="SSF51395">
    <property type="entry name" value="FMN-linked oxidoreductases"/>
    <property type="match status" value="1"/>
</dbReference>
<dbReference type="EMBL" id="JAINVZ010000034">
    <property type="protein sequence ID" value="MBY8889061.1"/>
    <property type="molecule type" value="Genomic_DNA"/>
</dbReference>
<comment type="cofactor">
    <cofactor evidence="1">
        <name>FMN</name>
        <dbReference type="ChEBI" id="CHEBI:58210"/>
    </cofactor>
</comment>
<gene>
    <name evidence="7" type="ORF">K7472_30075</name>
</gene>
<dbReference type="CDD" id="cd02809">
    <property type="entry name" value="alpha_hydroxyacid_oxid_FMN"/>
    <property type="match status" value="1"/>
</dbReference>
<organism evidence="7 8">
    <name type="scientific">Streptantibioticus parmotrematis</name>
    <dbReference type="NCBI Taxonomy" id="2873249"/>
    <lineage>
        <taxon>Bacteria</taxon>
        <taxon>Bacillati</taxon>
        <taxon>Actinomycetota</taxon>
        <taxon>Actinomycetes</taxon>
        <taxon>Kitasatosporales</taxon>
        <taxon>Streptomycetaceae</taxon>
        <taxon>Streptantibioticus</taxon>
    </lineage>
</organism>
<keyword evidence="2" id="KW-0285">Flavoprotein</keyword>
<dbReference type="PROSITE" id="PS00557">
    <property type="entry name" value="FMN_HYDROXY_ACID_DH_1"/>
    <property type="match status" value="1"/>
</dbReference>
<reference evidence="7 8" key="1">
    <citation type="submission" date="2021-08" db="EMBL/GenBank/DDBJ databases">
        <title>Streptomyces sp. PTM05 isolated from lichen.</title>
        <authorList>
            <person name="Somphong A."/>
            <person name="Phongsopitanun W."/>
            <person name="Tanasupawat S."/>
        </authorList>
    </citation>
    <scope>NUCLEOTIDE SEQUENCE [LARGE SCALE GENOMIC DNA]</scope>
    <source>
        <strain evidence="7 8">Ptm05</strain>
    </source>
</reference>
<dbReference type="InterPro" id="IPR008259">
    <property type="entry name" value="FMN_hydac_DH_AS"/>
</dbReference>
<dbReference type="RefSeq" id="WP_222982062.1">
    <property type="nucleotide sequence ID" value="NZ_JAINVZ010000034.1"/>
</dbReference>
<dbReference type="PANTHER" id="PTHR10578:SF107">
    <property type="entry name" value="2-HYDROXYACID OXIDASE 1"/>
    <property type="match status" value="1"/>
</dbReference>
<dbReference type="Pfam" id="PF01070">
    <property type="entry name" value="FMN_dh"/>
    <property type="match status" value="1"/>
</dbReference>
<proteinExistence type="inferred from homology"/>
<name>A0ABS7R0R8_9ACTN</name>
<protein>
    <submittedName>
        <fullName evidence="7">Alpha-hydroxy-acid oxidizing protein</fullName>
    </submittedName>
</protein>
<dbReference type="PANTHER" id="PTHR10578">
    <property type="entry name" value="S -2-HYDROXY-ACID OXIDASE-RELATED"/>
    <property type="match status" value="1"/>
</dbReference>
<dbReference type="InterPro" id="IPR013785">
    <property type="entry name" value="Aldolase_TIM"/>
</dbReference>
<dbReference type="InterPro" id="IPR000262">
    <property type="entry name" value="FMN-dep_DH"/>
</dbReference>
<evidence type="ECO:0000313" key="8">
    <source>
        <dbReference type="Proteomes" id="UP001198565"/>
    </source>
</evidence>
<evidence type="ECO:0000256" key="4">
    <source>
        <dbReference type="ARBA" id="ARBA00023002"/>
    </source>
</evidence>
<accession>A0ABS7R0R8</accession>
<evidence type="ECO:0000256" key="2">
    <source>
        <dbReference type="ARBA" id="ARBA00022630"/>
    </source>
</evidence>
<dbReference type="InterPro" id="IPR037396">
    <property type="entry name" value="FMN_HAD"/>
</dbReference>
<comment type="caution">
    <text evidence="7">The sequence shown here is derived from an EMBL/GenBank/DDBJ whole genome shotgun (WGS) entry which is preliminary data.</text>
</comment>
<keyword evidence="8" id="KW-1185">Reference proteome</keyword>
<evidence type="ECO:0000256" key="3">
    <source>
        <dbReference type="ARBA" id="ARBA00022643"/>
    </source>
</evidence>
<comment type="similarity">
    <text evidence="5">Belongs to the FMN-dependent alpha-hydroxy acid dehydrogenase family.</text>
</comment>
<feature type="domain" description="FMN hydroxy acid dehydrogenase" evidence="6">
    <location>
        <begin position="4"/>
        <end position="367"/>
    </location>
</feature>
<evidence type="ECO:0000313" key="7">
    <source>
        <dbReference type="EMBL" id="MBY8889061.1"/>
    </source>
</evidence>
<sequence>MTATTVGRPLTIEEYAPLARARLPEATWHYFEGGAGTESTVEANRAAFRRVRIRPRVLSDVSHCDTSTTILGEPASAPLGVAPMAYHELACEEGEVATVRAAGELRVPTVVGIFASRSFERIAEHATGPVWLQLYWLHRRGVLERVVRRAEDAGFRALVLTVDTPRLGRRLREARHGFHLPPHITAPNLDGEVTGFLHEHEDGSSALSRHADAFIDPSLNWSDLDWLRSRTRLPIVLKGVLSAADAARAADLGVDALIVSNHGGRQLDGASATLDALPDVVRAVAGRCPVFLDGGVRGGTDVLKALAAGARAVFVGRPVLWGLAAAGEAGARDVLTLLRDELEDAMALAGCPSLDSLTPDLLDRGAAAVAPAASYDESPEGRR</sequence>
<evidence type="ECO:0000256" key="5">
    <source>
        <dbReference type="ARBA" id="ARBA00024042"/>
    </source>
</evidence>
<keyword evidence="4" id="KW-0560">Oxidoreductase</keyword>
<evidence type="ECO:0000259" key="6">
    <source>
        <dbReference type="PROSITE" id="PS51349"/>
    </source>
</evidence>
<keyword evidence="3" id="KW-0288">FMN</keyword>
<dbReference type="InterPro" id="IPR012133">
    <property type="entry name" value="Alpha-hydoxy_acid_DH_FMN"/>
</dbReference>
<dbReference type="PIRSF" id="PIRSF000138">
    <property type="entry name" value="Al-hdrx_acd_dh"/>
    <property type="match status" value="1"/>
</dbReference>
<dbReference type="PROSITE" id="PS51349">
    <property type="entry name" value="FMN_HYDROXY_ACID_DH_2"/>
    <property type="match status" value="1"/>
</dbReference>
<dbReference type="Gene3D" id="3.20.20.70">
    <property type="entry name" value="Aldolase class I"/>
    <property type="match status" value="1"/>
</dbReference>
<dbReference type="Proteomes" id="UP001198565">
    <property type="component" value="Unassembled WGS sequence"/>
</dbReference>